<dbReference type="GO" id="GO:0004174">
    <property type="term" value="F:electron-transferring-flavoprotein dehydrogenase activity"/>
    <property type="evidence" value="ECO:0007669"/>
    <property type="project" value="TreeGrafter"/>
</dbReference>
<dbReference type="FunFam" id="3.50.50.100:FF:000006">
    <property type="entry name" value="apoptosis-inducing factor 2"/>
    <property type="match status" value="1"/>
</dbReference>
<dbReference type="OrthoDB" id="202203at2759"/>
<dbReference type="GO" id="GO:0050660">
    <property type="term" value="F:flavin adenine dinucleotide binding"/>
    <property type="evidence" value="ECO:0007669"/>
    <property type="project" value="TreeGrafter"/>
</dbReference>
<keyword evidence="8" id="KW-1185">Reference proteome</keyword>
<evidence type="ECO:0000256" key="3">
    <source>
        <dbReference type="ARBA" id="ARBA00022827"/>
    </source>
</evidence>
<evidence type="ECO:0000313" key="8">
    <source>
        <dbReference type="Proteomes" id="UP000516437"/>
    </source>
</evidence>
<organism evidence="7 8">
    <name type="scientific">Morella rubra</name>
    <name type="common">Chinese bayberry</name>
    <dbReference type="NCBI Taxonomy" id="262757"/>
    <lineage>
        <taxon>Eukaryota</taxon>
        <taxon>Viridiplantae</taxon>
        <taxon>Streptophyta</taxon>
        <taxon>Embryophyta</taxon>
        <taxon>Tracheophyta</taxon>
        <taxon>Spermatophyta</taxon>
        <taxon>Magnoliopsida</taxon>
        <taxon>eudicotyledons</taxon>
        <taxon>Gunneridae</taxon>
        <taxon>Pentapetalae</taxon>
        <taxon>rosids</taxon>
        <taxon>fabids</taxon>
        <taxon>Fagales</taxon>
        <taxon>Myricaceae</taxon>
        <taxon>Morella</taxon>
    </lineage>
</organism>
<dbReference type="PANTHER" id="PTHR43735">
    <property type="entry name" value="APOPTOSIS-INDUCING FACTOR 1"/>
    <property type="match status" value="1"/>
</dbReference>
<evidence type="ECO:0000256" key="1">
    <source>
        <dbReference type="ARBA" id="ARBA00006442"/>
    </source>
</evidence>
<comment type="similarity">
    <text evidence="1">Belongs to the FAD-dependent oxidoreductase family.</text>
</comment>
<keyword evidence="3" id="KW-0274">FAD</keyword>
<dbReference type="InterPro" id="IPR023753">
    <property type="entry name" value="FAD/NAD-binding_dom"/>
</dbReference>
<evidence type="ECO:0000256" key="2">
    <source>
        <dbReference type="ARBA" id="ARBA00022630"/>
    </source>
</evidence>
<dbReference type="Proteomes" id="UP000516437">
    <property type="component" value="Chromosome 1"/>
</dbReference>
<comment type="function">
    <text evidence="5">Putative FAD-dependent oxidoreductase.</text>
</comment>
<keyword evidence="4" id="KW-0560">Oxidoreductase</keyword>
<feature type="domain" description="FAD/NAD(P)-binding" evidence="6">
    <location>
        <begin position="32"/>
        <end position="234"/>
    </location>
</feature>
<dbReference type="AlphaFoldDB" id="A0A6A1WPA1"/>
<reference evidence="7 8" key="1">
    <citation type="journal article" date="2019" name="Plant Biotechnol. J.">
        <title>The red bayberry genome and genetic basis of sex determination.</title>
        <authorList>
            <person name="Jia H.M."/>
            <person name="Jia H.J."/>
            <person name="Cai Q.L."/>
            <person name="Wang Y."/>
            <person name="Zhao H.B."/>
            <person name="Yang W.F."/>
            <person name="Wang G.Y."/>
            <person name="Li Y.H."/>
            <person name="Zhan D.L."/>
            <person name="Shen Y.T."/>
            <person name="Niu Q.F."/>
            <person name="Chang L."/>
            <person name="Qiu J."/>
            <person name="Zhao L."/>
            <person name="Xie H.B."/>
            <person name="Fu W.Y."/>
            <person name="Jin J."/>
            <person name="Li X.W."/>
            <person name="Jiao Y."/>
            <person name="Zhou C.C."/>
            <person name="Tu T."/>
            <person name="Chai C.Y."/>
            <person name="Gao J.L."/>
            <person name="Fan L.J."/>
            <person name="van de Weg E."/>
            <person name="Wang J.Y."/>
            <person name="Gao Z.S."/>
        </authorList>
    </citation>
    <scope>NUCLEOTIDE SEQUENCE [LARGE SCALE GENOMIC DNA]</scope>
    <source>
        <tissue evidence="7">Leaves</tissue>
    </source>
</reference>
<comment type="caution">
    <text evidence="7">The sequence shown here is derived from an EMBL/GenBank/DDBJ whole genome shotgun (WGS) entry which is preliminary data.</text>
</comment>
<dbReference type="SUPFAM" id="SSF51905">
    <property type="entry name" value="FAD/NAD(P)-binding domain"/>
    <property type="match status" value="1"/>
</dbReference>
<keyword evidence="2" id="KW-0285">Flavoprotein</keyword>
<evidence type="ECO:0000259" key="6">
    <source>
        <dbReference type="Pfam" id="PF07992"/>
    </source>
</evidence>
<evidence type="ECO:0000256" key="5">
    <source>
        <dbReference type="ARBA" id="ARBA00057036"/>
    </source>
</evidence>
<protein>
    <recommendedName>
        <fullName evidence="6">FAD/NAD(P)-binding domain-containing protein</fullName>
    </recommendedName>
</protein>
<proteinExistence type="inferred from homology"/>
<name>A0A6A1WPA1_9ROSI</name>
<dbReference type="PANTHER" id="PTHR43735:SF3">
    <property type="entry name" value="FERROPTOSIS SUPPRESSOR PROTEIN 1"/>
    <property type="match status" value="1"/>
</dbReference>
<sequence>MVEPSMAERSVIKHRDYFTNGRIITSSAINITETEVLTADGQQIPYDFLVIATGHPYPVPKSRTERLDQCRAENQKIMSARSILIVGGGPTGVELAGEIAADFPDKGVTLVHNGSRLLEFIGPKASQKALRWLISKKVEVILEQRVNLNSVSDESKTYQTSSGEIIKADCHFLCTGIALGSAWLKETVLRNNLDTRGRLMVDGNLRVKGRKNMFAIGDITDIPEIKQGYLAQKHALVAAKNLKLLMTGRKESKMETYEPSSAKLAIVSLGRRDAVAQLPYMTIAGFIPGLIKSRDLFVGRTRKQMGLEPHVTGD</sequence>
<dbReference type="GO" id="GO:0005737">
    <property type="term" value="C:cytoplasm"/>
    <property type="evidence" value="ECO:0007669"/>
    <property type="project" value="TreeGrafter"/>
</dbReference>
<accession>A0A6A1WPA1</accession>
<dbReference type="EMBL" id="RXIC02000019">
    <property type="protein sequence ID" value="KAB1227101.1"/>
    <property type="molecule type" value="Genomic_DNA"/>
</dbReference>
<dbReference type="Pfam" id="PF07992">
    <property type="entry name" value="Pyr_redox_2"/>
    <property type="match status" value="1"/>
</dbReference>
<evidence type="ECO:0000313" key="7">
    <source>
        <dbReference type="EMBL" id="KAB1227101.1"/>
    </source>
</evidence>
<evidence type="ECO:0000256" key="4">
    <source>
        <dbReference type="ARBA" id="ARBA00023002"/>
    </source>
</evidence>
<dbReference type="InterPro" id="IPR036188">
    <property type="entry name" value="FAD/NAD-bd_sf"/>
</dbReference>
<dbReference type="Gene3D" id="3.50.50.100">
    <property type="match status" value="1"/>
</dbReference>
<gene>
    <name evidence="7" type="ORF">CJ030_MR1G028222</name>
</gene>